<dbReference type="Pfam" id="PF13456">
    <property type="entry name" value="RVT_3"/>
    <property type="match status" value="1"/>
</dbReference>
<feature type="domain" description="Reverse transcriptase zinc-binding" evidence="2">
    <location>
        <begin position="1"/>
        <end position="48"/>
    </location>
</feature>
<organism evidence="3 4">
    <name type="scientific">Hibiscus sabdariffa</name>
    <name type="common">roselle</name>
    <dbReference type="NCBI Taxonomy" id="183260"/>
    <lineage>
        <taxon>Eukaryota</taxon>
        <taxon>Viridiplantae</taxon>
        <taxon>Streptophyta</taxon>
        <taxon>Embryophyta</taxon>
        <taxon>Tracheophyta</taxon>
        <taxon>Spermatophyta</taxon>
        <taxon>Magnoliopsida</taxon>
        <taxon>eudicotyledons</taxon>
        <taxon>Gunneridae</taxon>
        <taxon>Pentapetalae</taxon>
        <taxon>rosids</taxon>
        <taxon>malvids</taxon>
        <taxon>Malvales</taxon>
        <taxon>Malvaceae</taxon>
        <taxon>Malvoideae</taxon>
        <taxon>Hibiscus</taxon>
    </lineage>
</organism>
<dbReference type="InterPro" id="IPR052929">
    <property type="entry name" value="RNase_H-like_EbsB-rel"/>
</dbReference>
<keyword evidence="4" id="KW-1185">Reference proteome</keyword>
<evidence type="ECO:0000313" key="3">
    <source>
        <dbReference type="EMBL" id="KAK8556615.1"/>
    </source>
</evidence>
<dbReference type="CDD" id="cd06222">
    <property type="entry name" value="RNase_H_like"/>
    <property type="match status" value="1"/>
</dbReference>
<reference evidence="3 4" key="1">
    <citation type="journal article" date="2024" name="G3 (Bethesda)">
        <title>Genome assembly of Hibiscus sabdariffa L. provides insights into metabolisms of medicinal natural products.</title>
        <authorList>
            <person name="Kim T."/>
        </authorList>
    </citation>
    <scope>NUCLEOTIDE SEQUENCE [LARGE SCALE GENOMIC DNA]</scope>
    <source>
        <strain evidence="3">TK-2024</strain>
        <tissue evidence="3">Old leaves</tissue>
    </source>
</reference>
<accession>A0ABR2EC61</accession>
<dbReference type="InterPro" id="IPR002156">
    <property type="entry name" value="RNaseH_domain"/>
</dbReference>
<dbReference type="EMBL" id="JBBPBM010000017">
    <property type="protein sequence ID" value="KAK8556615.1"/>
    <property type="molecule type" value="Genomic_DNA"/>
</dbReference>
<dbReference type="InterPro" id="IPR044730">
    <property type="entry name" value="RNase_H-like_dom_plant"/>
</dbReference>
<dbReference type="PANTHER" id="PTHR47074">
    <property type="entry name" value="BNAC02G40300D PROTEIN"/>
    <property type="match status" value="1"/>
</dbReference>
<proteinExistence type="predicted"/>
<feature type="domain" description="RNase H type-1" evidence="1">
    <location>
        <begin position="86"/>
        <end position="178"/>
    </location>
</feature>
<dbReference type="InterPro" id="IPR026960">
    <property type="entry name" value="RVT-Znf"/>
</dbReference>
<dbReference type="Proteomes" id="UP001472677">
    <property type="component" value="Unassembled WGS sequence"/>
</dbReference>
<evidence type="ECO:0008006" key="5">
    <source>
        <dbReference type="Google" id="ProtNLM"/>
    </source>
</evidence>
<comment type="caution">
    <text evidence="3">The sequence shown here is derived from an EMBL/GenBank/DDBJ whole genome shotgun (WGS) entry which is preliminary data.</text>
</comment>
<name>A0ABR2EC61_9ROSI</name>
<evidence type="ECO:0000259" key="1">
    <source>
        <dbReference type="Pfam" id="PF13456"/>
    </source>
</evidence>
<gene>
    <name evidence="3" type="ORF">V6N12_003012</name>
</gene>
<dbReference type="Pfam" id="PF13966">
    <property type="entry name" value="zf-RVT"/>
    <property type="match status" value="1"/>
</dbReference>
<protein>
    <recommendedName>
        <fullName evidence="5">Reverse transcriptase zinc-binding domain-containing protein</fullName>
    </recommendedName>
</protein>
<evidence type="ECO:0000313" key="4">
    <source>
        <dbReference type="Proteomes" id="UP001472677"/>
    </source>
</evidence>
<dbReference type="PANTHER" id="PTHR47074:SF61">
    <property type="entry name" value="RNASE H TYPE-1 DOMAIN-CONTAINING PROTEIN"/>
    <property type="match status" value="1"/>
</dbReference>
<evidence type="ECO:0000259" key="2">
    <source>
        <dbReference type="Pfam" id="PF13966"/>
    </source>
</evidence>
<sequence length="212" mass="24324">MWRIVHNFLPSYDNLQARQLNVTNRCPLCEAVGETIEHIMKDCFFIKELLYAQRIHLVVQPVASTWKDWNLSCFMTMLVLTLLYPRDNEGLILVVCSFSYMLVRDAFMAEALSCLQAIMFARELGFTRVKFEGDSRTIIHKCQVDSNDFSLISPVITNIIYMARAFTTVSFGFTVAHTLAQEGKTFECPMYWIEEAPPQTMIAAEKDQVVIA</sequence>